<keyword evidence="10" id="KW-1185">Reference proteome</keyword>
<dbReference type="Pfam" id="PF18137">
    <property type="entry name" value="WHD_ORC"/>
    <property type="match status" value="1"/>
</dbReference>
<feature type="region of interest" description="Disordered" evidence="6">
    <location>
        <begin position="167"/>
        <end position="190"/>
    </location>
</feature>
<comment type="subcellular location">
    <subcellularLocation>
        <location evidence="1">Nucleus</location>
    </subcellularLocation>
</comment>
<dbReference type="InterPro" id="IPR040855">
    <property type="entry name" value="ORC_WH_C"/>
</dbReference>
<gene>
    <name evidence="9" type="ORF">RI543_002394</name>
</gene>
<keyword evidence="3" id="KW-0235">DNA replication</keyword>
<protein>
    <recommendedName>
        <fullName evidence="11">Origin recognition complex subunit 3 winged helix C-terminal domain-containing protein</fullName>
    </recommendedName>
</protein>
<feature type="domain" description="Origin recognition complex subunit 3 winged helix C-terminal" evidence="8">
    <location>
        <begin position="500"/>
        <end position="635"/>
    </location>
</feature>
<dbReference type="InterPro" id="IPR020795">
    <property type="entry name" value="ORC3"/>
</dbReference>
<dbReference type="GO" id="GO:0005664">
    <property type="term" value="C:nuclear origin of replication recognition complex"/>
    <property type="evidence" value="ECO:0007669"/>
    <property type="project" value="InterPro"/>
</dbReference>
<dbReference type="PANTHER" id="PTHR12748:SF0">
    <property type="entry name" value="ORIGIN RECOGNITION COMPLEX SUBUNIT 3"/>
    <property type="match status" value="1"/>
</dbReference>
<evidence type="ECO:0000256" key="6">
    <source>
        <dbReference type="SAM" id="MobiDB-lite"/>
    </source>
</evidence>
<comment type="similarity">
    <text evidence="2">Belongs to the ORC3 family.</text>
</comment>
<accession>A0AAN7WQN0</accession>
<evidence type="ECO:0008006" key="11">
    <source>
        <dbReference type="Google" id="ProtNLM"/>
    </source>
</evidence>
<dbReference type="PANTHER" id="PTHR12748">
    <property type="entry name" value="ORIGIN RECOGNITION COMPLEX SUBUNIT 3"/>
    <property type="match status" value="1"/>
</dbReference>
<dbReference type="InterPro" id="IPR045667">
    <property type="entry name" value="ORC3_N"/>
</dbReference>
<dbReference type="CDD" id="cd20704">
    <property type="entry name" value="Orc3"/>
    <property type="match status" value="1"/>
</dbReference>
<proteinExistence type="inferred from homology"/>
<keyword evidence="5" id="KW-0539">Nucleus</keyword>
<evidence type="ECO:0000256" key="4">
    <source>
        <dbReference type="ARBA" id="ARBA00023125"/>
    </source>
</evidence>
<dbReference type="GO" id="GO:0031261">
    <property type="term" value="C:DNA replication preinitiation complex"/>
    <property type="evidence" value="ECO:0007669"/>
    <property type="project" value="TreeGrafter"/>
</dbReference>
<evidence type="ECO:0000256" key="5">
    <source>
        <dbReference type="ARBA" id="ARBA00023242"/>
    </source>
</evidence>
<dbReference type="GO" id="GO:0003688">
    <property type="term" value="F:DNA replication origin binding"/>
    <property type="evidence" value="ECO:0007669"/>
    <property type="project" value="TreeGrafter"/>
</dbReference>
<evidence type="ECO:0000256" key="1">
    <source>
        <dbReference type="ARBA" id="ARBA00004123"/>
    </source>
</evidence>
<evidence type="ECO:0000259" key="7">
    <source>
        <dbReference type="Pfam" id="PF07034"/>
    </source>
</evidence>
<feature type="compositionally biased region" description="Basic and acidic residues" evidence="6">
    <location>
        <begin position="176"/>
        <end position="190"/>
    </location>
</feature>
<comment type="caution">
    <text evidence="9">The sequence shown here is derived from an EMBL/GenBank/DDBJ whole genome shotgun (WGS) entry which is preliminary data.</text>
</comment>
<evidence type="ECO:0000256" key="3">
    <source>
        <dbReference type="ARBA" id="ARBA00022705"/>
    </source>
</evidence>
<feature type="domain" description="Origin recognition complex subunit 3 N-terminal" evidence="7">
    <location>
        <begin position="6"/>
        <end position="352"/>
    </location>
</feature>
<evidence type="ECO:0000259" key="8">
    <source>
        <dbReference type="Pfam" id="PF18137"/>
    </source>
</evidence>
<evidence type="ECO:0000313" key="10">
    <source>
        <dbReference type="Proteomes" id="UP001306508"/>
    </source>
</evidence>
<keyword evidence="4" id="KW-0238">DNA-binding</keyword>
<dbReference type="GO" id="GO:0006270">
    <property type="term" value="P:DNA replication initiation"/>
    <property type="evidence" value="ECO:0007669"/>
    <property type="project" value="TreeGrafter"/>
</dbReference>
<evidence type="ECO:0000256" key="2">
    <source>
        <dbReference type="ARBA" id="ARBA00010977"/>
    </source>
</evidence>
<dbReference type="Pfam" id="PF07034">
    <property type="entry name" value="ORC3_N"/>
    <property type="match status" value="1"/>
</dbReference>
<dbReference type="Proteomes" id="UP001306508">
    <property type="component" value="Unassembled WGS sequence"/>
</dbReference>
<reference evidence="10" key="1">
    <citation type="submission" date="2023-07" db="EMBL/GenBank/DDBJ databases">
        <title>A draft genome of Kazachstania heterogenica Y-27499.</title>
        <authorList>
            <person name="Donic C."/>
            <person name="Kralova J.S."/>
            <person name="Fidel L."/>
            <person name="Ben-Dor S."/>
            <person name="Jung S."/>
        </authorList>
    </citation>
    <scope>NUCLEOTIDE SEQUENCE [LARGE SCALE GENOMIC DNA]</scope>
    <source>
        <strain evidence="10">Y27499</strain>
    </source>
</reference>
<dbReference type="GO" id="GO:0005656">
    <property type="term" value="C:nuclear pre-replicative complex"/>
    <property type="evidence" value="ECO:0007669"/>
    <property type="project" value="TreeGrafter"/>
</dbReference>
<organism evidence="9 10">
    <name type="scientific">Arxiozyma heterogenica</name>
    <dbReference type="NCBI Taxonomy" id="278026"/>
    <lineage>
        <taxon>Eukaryota</taxon>
        <taxon>Fungi</taxon>
        <taxon>Dikarya</taxon>
        <taxon>Ascomycota</taxon>
        <taxon>Saccharomycotina</taxon>
        <taxon>Saccharomycetes</taxon>
        <taxon>Saccharomycetales</taxon>
        <taxon>Saccharomycetaceae</taxon>
        <taxon>Arxiozyma</taxon>
    </lineage>
</organism>
<sequence length="638" mass="74440">MINVSSFADAQKSHNIIYPKFSGSINFSEECIPFVKLLDGKESSEVLEKRWQLYHQLHSTFHSQVDNILANIETDLKNDISRILLNNNNNTSIHKKPCFNTLFLIGSDSTTDLDYPNIVTGTEVNTVIDLTPKESPNVRMMLRRSMFKLFSHTEEILHKHNINDNRDELGYENNDDNDHSKDNDTNNIDDRPSTATSYDLTLVENFKILFKRDLNIVFNFKDVDSFNFNILNDFIILLKSALKYEHVRISLVFHINTNLSNIEQNLNQSILRILKRKYHKLDVSSNKGFKYGNRIFQSFLDTVDGKLNLSEKFVKFVLDKMANNTNHNLKLLTRILDFSLMAYFYQNPFSVFIDPVNISFLQEDYLNLLTHCPTFMFFIDELAKEEGTTDDIIGLLTNNNGTLEDFFIEFLVRDNPINRHAKLVANILEETLNVMDFNFIELYYNLLKGNLDKYLERWPECQPYKEKLSFEPIDTMFQELFTLDNNTGLLTQSLFPSYKANIEDDLLSWERVLPIVSILQETTAEEIESLKILNNSMAPIVSQMFKLYREANSMINLYDFYVALRESLPEECIMNFLIEQSQYDKNLKKFLTSSDKAFEKTVLIFFMQGLSDLNHLGLFRQTTNKKTEVVEKCVWRGI</sequence>
<dbReference type="AlphaFoldDB" id="A0AAN7WQN0"/>
<dbReference type="EMBL" id="JAWIZZ010000045">
    <property type="protein sequence ID" value="KAK5779857.1"/>
    <property type="molecule type" value="Genomic_DNA"/>
</dbReference>
<evidence type="ECO:0000313" key="9">
    <source>
        <dbReference type="EMBL" id="KAK5779857.1"/>
    </source>
</evidence>
<name>A0AAN7WQN0_9SACH</name>